<accession>A0AAP0QVJ9</accession>
<feature type="transmembrane region" description="Helical" evidence="7">
    <location>
        <begin position="111"/>
        <end position="130"/>
    </location>
</feature>
<keyword evidence="3 6" id="KW-0812">Transmembrane</keyword>
<protein>
    <submittedName>
        <fullName evidence="8">Uncharacterized protein</fullName>
    </submittedName>
</protein>
<dbReference type="PROSITE" id="PS01023">
    <property type="entry name" value="PTR2_2"/>
    <property type="match status" value="1"/>
</dbReference>
<reference evidence="8 9" key="1">
    <citation type="submission" date="2024-05" db="EMBL/GenBank/DDBJ databases">
        <title>Haplotype-resolved chromosome-level genome assembly of Huyou (Citrus changshanensis).</title>
        <authorList>
            <person name="Miao C."/>
            <person name="Chen W."/>
            <person name="Wu Y."/>
            <person name="Wang L."/>
            <person name="Zhao S."/>
            <person name="Grierson D."/>
            <person name="Xu C."/>
            <person name="Chen K."/>
        </authorList>
    </citation>
    <scope>NUCLEOTIDE SEQUENCE [LARGE SCALE GENOMIC DNA]</scope>
    <source>
        <strain evidence="8">01-14</strain>
        <tissue evidence="8">Leaf</tissue>
    </source>
</reference>
<keyword evidence="9" id="KW-1185">Reference proteome</keyword>
<organism evidence="8 9">
    <name type="scientific">Citrus x changshan-huyou</name>
    <dbReference type="NCBI Taxonomy" id="2935761"/>
    <lineage>
        <taxon>Eukaryota</taxon>
        <taxon>Viridiplantae</taxon>
        <taxon>Streptophyta</taxon>
        <taxon>Embryophyta</taxon>
        <taxon>Tracheophyta</taxon>
        <taxon>Spermatophyta</taxon>
        <taxon>Magnoliopsida</taxon>
        <taxon>eudicotyledons</taxon>
        <taxon>Gunneridae</taxon>
        <taxon>Pentapetalae</taxon>
        <taxon>rosids</taxon>
        <taxon>malvids</taxon>
        <taxon>Sapindales</taxon>
        <taxon>Rutaceae</taxon>
        <taxon>Aurantioideae</taxon>
        <taxon>Citrus</taxon>
    </lineage>
</organism>
<dbReference type="CDD" id="cd17351">
    <property type="entry name" value="MFS_NPF"/>
    <property type="match status" value="1"/>
</dbReference>
<evidence type="ECO:0000256" key="5">
    <source>
        <dbReference type="ARBA" id="ARBA00023136"/>
    </source>
</evidence>
<dbReference type="Gene3D" id="1.20.1250.20">
    <property type="entry name" value="MFS general substrate transporter like domains"/>
    <property type="match status" value="1"/>
</dbReference>
<sequence length="569" mass="63371">MDTREEMQINEEANISTSVSNGCVDYRGRTADKRTTGGWKASPFIIVNEVAERLAFFAIAVNMTAYLVREMHQSLPTAGTHVTDWIGAAYVLTILGAFLADAYLGRFRTLVVFSCIYSVGMVLLTVPGSLDSLRPPACKERPCVEANGGQNAFLLCALGLIALGTGGIKPCVSSFGADQYDEADEKEAIQKYVFFNWFFFAINMGAIFGITVLVYIQEQKGWSVGFGIPTAFTICSIIIVAAGFPYYRYQKPSGSPLTRFVQVIVSCVRNHLEGVEVEHEDDLYEVTTKESDIFGARKLSHSSQFRFLDKAAVITDPETVRKDRWRLCTLTQVEELKSFIRILPIWASTLALAISFAQLSTFFLSQAAVMDRNLGSNFTIPTGCVPIFSAINALILVPIYEKVIVPILRKLTGQTRGLTSLQRMGVGLFVSILALPSSALVERMRRQDHPKPISMSVFWLFPQFFLMGSAEVCTYVGQLEFFYNEATDGTRSISSAIFLSEIGLGSWLSNALVKIIERATGGQEEGWLRNDLNMSKLDYFYWLLAGINGLNFFVYFWVAWRYKGRVIGN</sequence>
<gene>
    <name evidence="8" type="ORF">WN944_008776</name>
</gene>
<comment type="caution">
    <text evidence="8">The sequence shown here is derived from an EMBL/GenBank/DDBJ whole genome shotgun (WGS) entry which is preliminary data.</text>
</comment>
<feature type="transmembrane region" description="Helical" evidence="7">
    <location>
        <begin position="380"/>
        <end position="400"/>
    </location>
</feature>
<dbReference type="AlphaFoldDB" id="A0AAP0QVJ9"/>
<evidence type="ECO:0000256" key="3">
    <source>
        <dbReference type="ARBA" id="ARBA00022692"/>
    </source>
</evidence>
<evidence type="ECO:0000256" key="6">
    <source>
        <dbReference type="RuleBase" id="RU003755"/>
    </source>
</evidence>
<dbReference type="InterPro" id="IPR018456">
    <property type="entry name" value="PTR2_symporter_CS"/>
</dbReference>
<dbReference type="GO" id="GO:0016020">
    <property type="term" value="C:membrane"/>
    <property type="evidence" value="ECO:0007669"/>
    <property type="project" value="UniProtKB-SubCell"/>
</dbReference>
<feature type="transmembrane region" description="Helical" evidence="7">
    <location>
        <begin position="345"/>
        <end position="368"/>
    </location>
</feature>
<keyword evidence="6" id="KW-0813">Transport</keyword>
<proteinExistence type="inferred from homology"/>
<dbReference type="GO" id="GO:0006857">
    <property type="term" value="P:oligopeptide transport"/>
    <property type="evidence" value="ECO:0007669"/>
    <property type="project" value="InterPro"/>
</dbReference>
<evidence type="ECO:0000313" key="9">
    <source>
        <dbReference type="Proteomes" id="UP001428341"/>
    </source>
</evidence>
<name>A0AAP0QVJ9_9ROSI</name>
<dbReference type="GO" id="GO:0022857">
    <property type="term" value="F:transmembrane transporter activity"/>
    <property type="evidence" value="ECO:0007669"/>
    <property type="project" value="InterPro"/>
</dbReference>
<evidence type="ECO:0000256" key="4">
    <source>
        <dbReference type="ARBA" id="ARBA00022989"/>
    </source>
</evidence>
<dbReference type="InterPro" id="IPR036259">
    <property type="entry name" value="MFS_trans_sf"/>
</dbReference>
<feature type="transmembrane region" description="Helical" evidence="7">
    <location>
        <begin position="539"/>
        <end position="560"/>
    </location>
</feature>
<feature type="transmembrane region" description="Helical" evidence="7">
    <location>
        <begin position="193"/>
        <end position="216"/>
    </location>
</feature>
<dbReference type="Pfam" id="PF00854">
    <property type="entry name" value="PTR2"/>
    <property type="match status" value="1"/>
</dbReference>
<dbReference type="InterPro" id="IPR000109">
    <property type="entry name" value="POT_fam"/>
</dbReference>
<dbReference type="SUPFAM" id="SSF103473">
    <property type="entry name" value="MFS general substrate transporter"/>
    <property type="match status" value="1"/>
</dbReference>
<feature type="transmembrane region" description="Helical" evidence="7">
    <location>
        <begin position="88"/>
        <end position="104"/>
    </location>
</feature>
<comment type="similarity">
    <text evidence="2 6">Belongs to the major facilitator superfamily. Proton-dependent oligopeptide transporter (POT/PTR) (TC 2.A.17) family.</text>
</comment>
<evidence type="ECO:0000256" key="7">
    <source>
        <dbReference type="SAM" id="Phobius"/>
    </source>
</evidence>
<feature type="transmembrane region" description="Helical" evidence="7">
    <location>
        <begin position="421"/>
        <end position="441"/>
    </location>
</feature>
<keyword evidence="4 7" id="KW-1133">Transmembrane helix</keyword>
<dbReference type="Proteomes" id="UP001428341">
    <property type="component" value="Unassembled WGS sequence"/>
</dbReference>
<dbReference type="EMBL" id="JBCGBO010000003">
    <property type="protein sequence ID" value="KAK9216765.1"/>
    <property type="molecule type" value="Genomic_DNA"/>
</dbReference>
<dbReference type="PANTHER" id="PTHR11654">
    <property type="entry name" value="OLIGOPEPTIDE TRANSPORTER-RELATED"/>
    <property type="match status" value="1"/>
</dbReference>
<feature type="transmembrane region" description="Helical" evidence="7">
    <location>
        <begin position="222"/>
        <end position="247"/>
    </location>
</feature>
<evidence type="ECO:0000256" key="2">
    <source>
        <dbReference type="ARBA" id="ARBA00005982"/>
    </source>
</evidence>
<feature type="transmembrane region" description="Helical" evidence="7">
    <location>
        <begin position="50"/>
        <end position="68"/>
    </location>
</feature>
<evidence type="ECO:0000313" key="8">
    <source>
        <dbReference type="EMBL" id="KAK9216765.1"/>
    </source>
</evidence>
<evidence type="ECO:0000256" key="1">
    <source>
        <dbReference type="ARBA" id="ARBA00004141"/>
    </source>
</evidence>
<keyword evidence="5 7" id="KW-0472">Membrane</keyword>
<comment type="subcellular location">
    <subcellularLocation>
        <location evidence="1 6">Membrane</location>
        <topology evidence="1 6">Multi-pass membrane protein</topology>
    </subcellularLocation>
</comment>